<keyword evidence="2" id="KW-0547">Nucleotide-binding</keyword>
<keyword evidence="6" id="KW-1185">Reference proteome</keyword>
<name>A0ABX1C4P6_9ACTN</name>
<dbReference type="Gene3D" id="3.90.320.10">
    <property type="match status" value="1"/>
</dbReference>
<dbReference type="Pfam" id="PF12705">
    <property type="entry name" value="PDDEXK_1"/>
    <property type="match status" value="1"/>
</dbReference>
<dbReference type="InterPro" id="IPR038726">
    <property type="entry name" value="PDDEXK_AddAB-type"/>
</dbReference>
<keyword evidence="2" id="KW-0378">Hydrolase</keyword>
<evidence type="ECO:0000256" key="1">
    <source>
        <dbReference type="ARBA" id="ARBA00022763"/>
    </source>
</evidence>
<keyword evidence="3" id="KW-0234">DNA repair</keyword>
<accession>A0ABX1C4P6</accession>
<comment type="caution">
    <text evidence="5">The sequence shown here is derived from an EMBL/GenBank/DDBJ whole genome shotgun (WGS) entry which is preliminary data.</text>
</comment>
<dbReference type="RefSeq" id="WP_168087024.1">
    <property type="nucleotide sequence ID" value="NZ_BHZH01000018.1"/>
</dbReference>
<reference evidence="5 6" key="1">
    <citation type="submission" date="2020-03" db="EMBL/GenBank/DDBJ databases">
        <title>Draft genome of Streptomyces sp. ventii, isolated from the Axial Seamount in the Pacific Ocean, and resequencing of the two type strains Streptomyces lonarensis strain NCL 716 and Streptomyces bohaiensis strain 11A07.</title>
        <authorList>
            <person name="Loughran R.M."/>
            <person name="Pfannmuller K.M."/>
            <person name="Wasson B.J."/>
            <person name="Deadmond M.C."/>
            <person name="Paddock B.E."/>
            <person name="Koyack M.J."/>
            <person name="Gallegos D.A."/>
            <person name="Mitchell E.A."/>
            <person name="Ushijima B."/>
            <person name="Saw J.H."/>
            <person name="Mcphail K.L."/>
            <person name="Videau P."/>
        </authorList>
    </citation>
    <scope>NUCLEOTIDE SEQUENCE [LARGE SCALE GENOMIC DNA]</scope>
    <source>
        <strain evidence="5 6">11A07</strain>
    </source>
</reference>
<evidence type="ECO:0000256" key="3">
    <source>
        <dbReference type="ARBA" id="ARBA00023204"/>
    </source>
</evidence>
<protein>
    <recommendedName>
        <fullName evidence="4">PD-(D/E)XK endonuclease-like domain-containing protein</fullName>
    </recommendedName>
</protein>
<feature type="domain" description="PD-(D/E)XK endonuclease-like" evidence="4">
    <location>
        <begin position="101"/>
        <end position="239"/>
    </location>
</feature>
<organism evidence="5 6">
    <name type="scientific">Streptomyces bohaiensis</name>
    <dbReference type="NCBI Taxonomy" id="1431344"/>
    <lineage>
        <taxon>Bacteria</taxon>
        <taxon>Bacillati</taxon>
        <taxon>Actinomycetota</taxon>
        <taxon>Actinomycetes</taxon>
        <taxon>Kitasatosporales</taxon>
        <taxon>Streptomycetaceae</taxon>
        <taxon>Streptomyces</taxon>
    </lineage>
</organism>
<evidence type="ECO:0000259" key="4">
    <source>
        <dbReference type="Pfam" id="PF12705"/>
    </source>
</evidence>
<dbReference type="EMBL" id="JAAVJC010000018">
    <property type="protein sequence ID" value="NJQ14191.1"/>
    <property type="molecule type" value="Genomic_DNA"/>
</dbReference>
<evidence type="ECO:0000256" key="2">
    <source>
        <dbReference type="ARBA" id="ARBA00022806"/>
    </source>
</evidence>
<dbReference type="Proteomes" id="UP000727056">
    <property type="component" value="Unassembled WGS sequence"/>
</dbReference>
<evidence type="ECO:0000313" key="6">
    <source>
        <dbReference type="Proteomes" id="UP000727056"/>
    </source>
</evidence>
<keyword evidence="2" id="KW-0067">ATP-binding</keyword>
<evidence type="ECO:0000313" key="5">
    <source>
        <dbReference type="EMBL" id="NJQ14191.1"/>
    </source>
</evidence>
<sequence>MIATGSDEHSEGIARRVGQLIVDTAHNAPRSTQVAIGPSEIGDVCERKLTYKLLDWPTVDQGDPIASVIGTGMHSWMEDAFRARQSKLPDGRDRYKIESRVTVRTGPTPASTITGSADLFDRLTGTNLDWKLTGVSSLDKYRRQGPHAAYHAQAHLYGMGQANAGEDVKRVAIVFIGRHHELRVHVWSEPYREDVARAALQRLDRITARAMSTDFEAEPHRWAEVPTDEKAACRFCPWLRSGSTDLATGCPGVGSTRPGASLSALIA</sequence>
<keyword evidence="2" id="KW-0347">Helicase</keyword>
<dbReference type="InterPro" id="IPR011604">
    <property type="entry name" value="PDDEXK-like_dom_sf"/>
</dbReference>
<proteinExistence type="predicted"/>
<gene>
    <name evidence="5" type="ORF">HCN52_04375</name>
</gene>
<keyword evidence="1" id="KW-0227">DNA damage</keyword>